<sequence>MAFLLGAVGSPDGSPSVCLILRVRGVVVDYAGGNEGRCALP</sequence>
<dbReference type="KEGG" id="sve:SVEN_0026"/>
<organism evidence="1 2">
    <name type="scientific">Streptomyces venezuelae (strain ATCC 10712 / CBS 650.69 / DSM 40230 / JCM 4526 / NBRC 13096 / PD 04745)</name>
    <dbReference type="NCBI Taxonomy" id="953739"/>
    <lineage>
        <taxon>Bacteria</taxon>
        <taxon>Bacillati</taxon>
        <taxon>Actinomycetota</taxon>
        <taxon>Actinomycetes</taxon>
        <taxon>Kitasatosporales</taxon>
        <taxon>Streptomycetaceae</taxon>
        <taxon>Streptomyces</taxon>
    </lineage>
</organism>
<dbReference type="AlphaFoldDB" id="F2R368"/>
<gene>
    <name evidence="1" type="ordered locus">SVEN_0026</name>
</gene>
<keyword evidence="2" id="KW-1185">Reference proteome</keyword>
<reference evidence="1 2" key="1">
    <citation type="journal article" date="2011" name="BMC Genomics">
        <title>Genome-wide analysis of the role of GlnR in Streptomyces venezuelae provides new insights into global nitrogen regulation in actinomycetes.</title>
        <authorList>
            <person name="Pullan S.T."/>
            <person name="Bibb M.J."/>
            <person name="Merrick M."/>
        </authorList>
    </citation>
    <scope>NUCLEOTIDE SEQUENCE [LARGE SCALE GENOMIC DNA]</scope>
    <source>
        <strain evidence="2">ATCC 10712 / CBS 650.69 / DSM 40230 / JCM 4526 / NBRC 13096 / PD 04745</strain>
    </source>
</reference>
<accession>F2R368</accession>
<dbReference type="STRING" id="953739.SVEN_0026"/>
<proteinExistence type="predicted"/>
<evidence type="ECO:0000313" key="2">
    <source>
        <dbReference type="Proteomes" id="UP000006854"/>
    </source>
</evidence>
<dbReference type="HOGENOM" id="CLU_3277602_0_0_11"/>
<name>F2R368_STRVP</name>
<protein>
    <submittedName>
        <fullName evidence="1">Uncharacterized protein</fullName>
    </submittedName>
</protein>
<dbReference type="Proteomes" id="UP000006854">
    <property type="component" value="Chromosome"/>
</dbReference>
<dbReference type="EMBL" id="FR845719">
    <property type="protein sequence ID" value="CCA53314.1"/>
    <property type="molecule type" value="Genomic_DNA"/>
</dbReference>
<evidence type="ECO:0000313" key="1">
    <source>
        <dbReference type="EMBL" id="CCA53314.1"/>
    </source>
</evidence>